<reference evidence="3 4" key="1">
    <citation type="submission" date="2020-06" db="EMBL/GenBank/DDBJ databases">
        <title>Actinokineospora xiongansis sp. nov., isolated from soil of Baiyangdian.</title>
        <authorList>
            <person name="Zhang X."/>
        </authorList>
    </citation>
    <scope>NUCLEOTIDE SEQUENCE [LARGE SCALE GENOMIC DNA]</scope>
    <source>
        <strain evidence="3 4">HBU206404</strain>
    </source>
</reference>
<dbReference type="Gene3D" id="2.60.120.260">
    <property type="entry name" value="Galactose-binding domain-like"/>
    <property type="match status" value="1"/>
</dbReference>
<dbReference type="InterPro" id="IPR039448">
    <property type="entry name" value="Beta_helix"/>
</dbReference>
<evidence type="ECO:0000259" key="2">
    <source>
        <dbReference type="Pfam" id="PF13229"/>
    </source>
</evidence>
<dbReference type="SUPFAM" id="SSF51126">
    <property type="entry name" value="Pectin lyase-like"/>
    <property type="match status" value="1"/>
</dbReference>
<dbReference type="InterPro" id="IPR011050">
    <property type="entry name" value="Pectin_lyase_fold/virulence"/>
</dbReference>
<accession>A0ABR7L463</accession>
<dbReference type="RefSeq" id="WP_187219836.1">
    <property type="nucleotide sequence ID" value="NZ_JABVED010000004.1"/>
</dbReference>
<gene>
    <name evidence="3" type="ORF">GPZ80_08995</name>
</gene>
<dbReference type="Proteomes" id="UP000734823">
    <property type="component" value="Unassembled WGS sequence"/>
</dbReference>
<sequence>MTTIRAAATALALCGLVAVATPASAQTAVQRVLYASPSGSGTACTATAPCSLDGARAVVRTLVPTMTGDLVVTLAGGTYARASTFELGPQDSGRNGFRVVWTAAAGAKPVFSGAKTVSGWQKWDAAKEIWRAPLPAGTSPRQLYVNGSPRPRAAGAGCEKAVCPADATGLGGASATGVAGLRHPEDVEASIKVRWRNYRCGVASVSGDKLVMRQPCWKNSASGTNRTGPYWDSTTVDSGRYTGVAFFENAYELIDRPGEWYANTHDGYLYYKVNYPGSDPNTGTFEVPATETLLRLGGSTTDPVHDLTVNGITFAYATWQQPKSDEGYAGTQAGLTLTGFTGPVDHAGRYYTKPAAAVHVRTGRGVTVSGSTFTHLGGAGIKLETGTQRSTVTRNTFTDISGGAVLVGDTEPNPPAELVSLANTVSYNTITWVAKEFTDSVAIWSGYDAELSVDHNTIANVPYSGISVGWGWNQPEAQKPVLRDNRITNNAITNVLMPTGGQHDGGAIYTQGPQPRSVISGNYLNRSEYEGTERDGNGVYLDEQSSYLTVERNVILRVGGKWVSNWAGYGIQNTARNNWTDTWAPALSGTGSTMVDNQTSLATLPEEALAVARSAGASATTVEQIVPDFARGKPATQSSTSSAAGLANDANTYNSSQTLSQAQPYWQVDLGASRQVRQVEIWNPNAVAALSDFYVLVSDSPITAAGLAEARAQAGVSSYHHAARALRPSLLDIGRTGRYVRVQLAGTAALSLSEVKVH</sequence>
<dbReference type="InterPro" id="IPR008979">
    <property type="entry name" value="Galactose-bd-like_sf"/>
</dbReference>
<dbReference type="SUPFAM" id="SSF49785">
    <property type="entry name" value="Galactose-binding domain-like"/>
    <property type="match status" value="1"/>
</dbReference>
<dbReference type="EMBL" id="JABVED010000004">
    <property type="protein sequence ID" value="MBC6447308.1"/>
    <property type="molecule type" value="Genomic_DNA"/>
</dbReference>
<evidence type="ECO:0000313" key="4">
    <source>
        <dbReference type="Proteomes" id="UP000734823"/>
    </source>
</evidence>
<name>A0ABR7L463_9PSEU</name>
<evidence type="ECO:0000313" key="3">
    <source>
        <dbReference type="EMBL" id="MBC6447308.1"/>
    </source>
</evidence>
<feature type="domain" description="Right handed beta helix" evidence="2">
    <location>
        <begin position="424"/>
        <end position="578"/>
    </location>
</feature>
<feature type="signal peptide" evidence="1">
    <location>
        <begin position="1"/>
        <end position="25"/>
    </location>
</feature>
<feature type="chain" id="PRO_5046578919" evidence="1">
    <location>
        <begin position="26"/>
        <end position="758"/>
    </location>
</feature>
<dbReference type="Pfam" id="PF13229">
    <property type="entry name" value="Beta_helix"/>
    <property type="match status" value="1"/>
</dbReference>
<comment type="caution">
    <text evidence="3">The sequence shown here is derived from an EMBL/GenBank/DDBJ whole genome shotgun (WGS) entry which is preliminary data.</text>
</comment>
<dbReference type="Gene3D" id="2.160.20.10">
    <property type="entry name" value="Single-stranded right-handed beta-helix, Pectin lyase-like"/>
    <property type="match status" value="2"/>
</dbReference>
<evidence type="ECO:0000256" key="1">
    <source>
        <dbReference type="SAM" id="SignalP"/>
    </source>
</evidence>
<dbReference type="PANTHER" id="PTHR36453">
    <property type="entry name" value="SECRETED PROTEIN-RELATED"/>
    <property type="match status" value="1"/>
</dbReference>
<keyword evidence="4" id="KW-1185">Reference proteome</keyword>
<dbReference type="InterPro" id="IPR006626">
    <property type="entry name" value="PbH1"/>
</dbReference>
<dbReference type="Pfam" id="PF22633">
    <property type="entry name" value="F5_F8_type_C_2"/>
    <property type="match status" value="1"/>
</dbReference>
<proteinExistence type="predicted"/>
<dbReference type="InterPro" id="IPR012334">
    <property type="entry name" value="Pectin_lyas_fold"/>
</dbReference>
<organism evidence="3 4">
    <name type="scientific">Actinokineospora xionganensis</name>
    <dbReference type="NCBI Taxonomy" id="2684470"/>
    <lineage>
        <taxon>Bacteria</taxon>
        <taxon>Bacillati</taxon>
        <taxon>Actinomycetota</taxon>
        <taxon>Actinomycetes</taxon>
        <taxon>Pseudonocardiales</taxon>
        <taxon>Pseudonocardiaceae</taxon>
        <taxon>Actinokineospora</taxon>
    </lineage>
</organism>
<dbReference type="PANTHER" id="PTHR36453:SF1">
    <property type="entry name" value="RIGHT HANDED BETA HELIX DOMAIN-CONTAINING PROTEIN"/>
    <property type="match status" value="1"/>
</dbReference>
<protein>
    <submittedName>
        <fullName evidence="3">Right-handed parallel beta-helix repeat-containing protein</fullName>
    </submittedName>
</protein>
<keyword evidence="1" id="KW-0732">Signal</keyword>
<dbReference type="SMART" id="SM00710">
    <property type="entry name" value="PbH1"/>
    <property type="match status" value="8"/>
</dbReference>